<dbReference type="EMBL" id="FRAN01000002">
    <property type="protein sequence ID" value="SHK44750.1"/>
    <property type="molecule type" value="Genomic_DNA"/>
</dbReference>
<sequence length="143" mass="15298">MGFSVSGSTAIIFLAMFISFGMIYSAAYNGFERINDARTDHSENVLDQQNTALNITTVNYSAGYLNITVNNTGSTTLDINDTDVLVDGVYPDSGAIVARDVNGVNDTELWLPGETLHYRINVSTGPTRVKVVTGPGLADTEAV</sequence>
<dbReference type="Pfam" id="PF01917">
    <property type="entry name" value="Flagellin_arch-type"/>
    <property type="match status" value="1"/>
</dbReference>
<dbReference type="eggNOG" id="arCOG01824">
    <property type="taxonomic scope" value="Archaea"/>
</dbReference>
<dbReference type="Proteomes" id="UP000184203">
    <property type="component" value="Unassembled WGS sequence"/>
</dbReference>
<keyword evidence="1" id="KW-1133">Transmembrane helix</keyword>
<dbReference type="PANTHER" id="PTHR42200:SF2">
    <property type="entry name" value="ARCHAEAL FLAGELLA-RELATED PROTEIN F"/>
    <property type="match status" value="1"/>
</dbReference>
<name>E7QQ37_HALPU</name>
<dbReference type="GO" id="GO:0097588">
    <property type="term" value="P:archaeal or bacterial-type flagellum-dependent cell motility"/>
    <property type="evidence" value="ECO:0007669"/>
    <property type="project" value="InterPro"/>
</dbReference>
<dbReference type="PANTHER" id="PTHR42200">
    <property type="entry name" value="ARCHAEAL FLAGELLA-RELATED PROTEIN F-RELATED"/>
    <property type="match status" value="1"/>
</dbReference>
<keyword evidence="3" id="KW-0282">Flagellum</keyword>
<dbReference type="Proteomes" id="UP000003751">
    <property type="component" value="Unassembled WGS sequence"/>
</dbReference>
<dbReference type="OrthoDB" id="62189at2157"/>
<dbReference type="STRING" id="797209.GCA_000376445_01023"/>
<organism evidence="2 4">
    <name type="scientific">Haladaptatus paucihalophilus DX253</name>
    <dbReference type="NCBI Taxonomy" id="797209"/>
    <lineage>
        <taxon>Archaea</taxon>
        <taxon>Methanobacteriati</taxon>
        <taxon>Methanobacteriota</taxon>
        <taxon>Stenosarchaea group</taxon>
        <taxon>Halobacteria</taxon>
        <taxon>Halobacteriales</taxon>
        <taxon>Haladaptataceae</taxon>
        <taxon>Haladaptatus</taxon>
    </lineage>
</organism>
<dbReference type="EMBL" id="AEMG01000004">
    <property type="protein sequence ID" value="EFW93101.1"/>
    <property type="molecule type" value="Genomic_DNA"/>
</dbReference>
<reference evidence="2 4" key="1">
    <citation type="journal article" date="2014" name="ISME J.">
        <title>Trehalose/2-sulfotrehalose biosynthesis and glycine-betaine uptake are widely spread mechanisms for osmoadaptation in the Halobacteriales.</title>
        <authorList>
            <person name="Youssef N.H."/>
            <person name="Savage-Ashlock K.N."/>
            <person name="McCully A.L."/>
            <person name="Luedtke B."/>
            <person name="Shaw E.I."/>
            <person name="Hoff W.D."/>
            <person name="Elshahed M.S."/>
        </authorList>
    </citation>
    <scope>NUCLEOTIDE SEQUENCE [LARGE SCALE GENOMIC DNA]</scope>
    <source>
        <strain evidence="2 4">DX253</strain>
    </source>
</reference>
<reference evidence="3" key="3">
    <citation type="submission" date="2016-11" db="EMBL/GenBank/DDBJ databases">
        <authorList>
            <person name="Jaros S."/>
            <person name="Januszkiewicz K."/>
            <person name="Wedrychowicz H."/>
        </authorList>
    </citation>
    <scope>NUCLEOTIDE SEQUENCE [LARGE SCALE GENOMIC DNA]</scope>
    <source>
        <strain evidence="3">DX253</strain>
    </source>
</reference>
<keyword evidence="1" id="KW-0812">Transmembrane</keyword>
<dbReference type="AlphaFoldDB" id="E7QQ37"/>
<dbReference type="InterPro" id="IPR002774">
    <property type="entry name" value="Flagellin_arc-type"/>
</dbReference>
<keyword evidence="3" id="KW-0969">Cilium</keyword>
<feature type="transmembrane region" description="Helical" evidence="1">
    <location>
        <begin position="6"/>
        <end position="28"/>
    </location>
</feature>
<evidence type="ECO:0000313" key="4">
    <source>
        <dbReference type="Proteomes" id="UP000003751"/>
    </source>
</evidence>
<keyword evidence="5" id="KW-1185">Reference proteome</keyword>
<reference evidence="5" key="2">
    <citation type="submission" date="2016-11" db="EMBL/GenBank/DDBJ databases">
        <authorList>
            <person name="Varghese N."/>
            <person name="Submissions S."/>
        </authorList>
    </citation>
    <scope>NUCLEOTIDE SEQUENCE [LARGE SCALE GENOMIC DNA]</scope>
    <source>
        <strain evidence="5">DX253</strain>
    </source>
</reference>
<evidence type="ECO:0000256" key="1">
    <source>
        <dbReference type="SAM" id="Phobius"/>
    </source>
</evidence>
<dbReference type="GO" id="GO:0005198">
    <property type="term" value="F:structural molecule activity"/>
    <property type="evidence" value="ECO:0007669"/>
    <property type="project" value="InterPro"/>
</dbReference>
<protein>
    <submittedName>
        <fullName evidence="2">Fla cluster protein flaF</fullName>
    </submittedName>
    <submittedName>
        <fullName evidence="3">Flagellar protein FlaF</fullName>
    </submittedName>
</protein>
<accession>E7QQ37</accession>
<evidence type="ECO:0000313" key="3">
    <source>
        <dbReference type="EMBL" id="SHK44750.1"/>
    </source>
</evidence>
<gene>
    <name evidence="3" type="ORF">SAMN05444342_1291</name>
    <name evidence="2" type="ORF">ZOD2009_04537</name>
</gene>
<dbReference type="PATRIC" id="fig|797209.4.peg.897"/>
<keyword evidence="3" id="KW-0966">Cell projection</keyword>
<proteinExistence type="predicted"/>
<evidence type="ECO:0000313" key="2">
    <source>
        <dbReference type="EMBL" id="EFW93101.1"/>
    </source>
</evidence>
<evidence type="ECO:0000313" key="5">
    <source>
        <dbReference type="Proteomes" id="UP000184203"/>
    </source>
</evidence>
<keyword evidence="1" id="KW-0472">Membrane</keyword>